<reference evidence="4" key="1">
    <citation type="submission" date="2016-06" db="EMBL/GenBank/DDBJ databases">
        <authorList>
            <person name="Varghese N."/>
        </authorList>
    </citation>
    <scope>NUCLEOTIDE SEQUENCE [LARGE SCALE GENOMIC DNA]</scope>
    <source>
        <strain evidence="4">DSM 45555</strain>
    </source>
</reference>
<gene>
    <name evidence="3" type="ORF">GA0070215_12366</name>
</gene>
<feature type="domain" description="DUF2231" evidence="2">
    <location>
        <begin position="7"/>
        <end position="159"/>
    </location>
</feature>
<organism evidence="3 4">
    <name type="scientific">Micromonospora marina</name>
    <dbReference type="NCBI Taxonomy" id="307120"/>
    <lineage>
        <taxon>Bacteria</taxon>
        <taxon>Bacillati</taxon>
        <taxon>Actinomycetota</taxon>
        <taxon>Actinomycetes</taxon>
        <taxon>Micromonosporales</taxon>
        <taxon>Micromonosporaceae</taxon>
        <taxon>Micromonospora</taxon>
    </lineage>
</organism>
<accession>A0A1C5A2I3</accession>
<feature type="transmembrane region" description="Helical" evidence="1">
    <location>
        <begin position="93"/>
        <end position="112"/>
    </location>
</feature>
<dbReference type="Pfam" id="PF09990">
    <property type="entry name" value="DUF2231"/>
    <property type="match status" value="1"/>
</dbReference>
<evidence type="ECO:0000259" key="2">
    <source>
        <dbReference type="Pfam" id="PF09990"/>
    </source>
</evidence>
<dbReference type="EMBL" id="FMCV01000023">
    <property type="protein sequence ID" value="SCF39359.1"/>
    <property type="molecule type" value="Genomic_DNA"/>
</dbReference>
<keyword evidence="1" id="KW-0472">Membrane</keyword>
<keyword evidence="4" id="KW-1185">Reference proteome</keyword>
<evidence type="ECO:0000256" key="1">
    <source>
        <dbReference type="SAM" id="Phobius"/>
    </source>
</evidence>
<protein>
    <recommendedName>
        <fullName evidence="2">DUF2231 domain-containing protein</fullName>
    </recommendedName>
</protein>
<dbReference type="RefSeq" id="WP_091049636.1">
    <property type="nucleotide sequence ID" value="NZ_CBDRBA010000016.1"/>
</dbReference>
<dbReference type="InterPro" id="IPR019251">
    <property type="entry name" value="DUF2231_TM"/>
</dbReference>
<feature type="transmembrane region" description="Helical" evidence="1">
    <location>
        <begin position="42"/>
        <end position="61"/>
    </location>
</feature>
<feature type="transmembrane region" description="Helical" evidence="1">
    <location>
        <begin position="12"/>
        <end position="35"/>
    </location>
</feature>
<dbReference type="AlphaFoldDB" id="A0A1C5A2I3"/>
<evidence type="ECO:0000313" key="3">
    <source>
        <dbReference type="EMBL" id="SCF39359.1"/>
    </source>
</evidence>
<dbReference type="Proteomes" id="UP000198551">
    <property type="component" value="Unassembled WGS sequence"/>
</dbReference>
<sequence length="160" mass="17495">MFREINGLPAHVLVIHAAVVLVPLLALLAVGYGVLPRWRHRLDWAVAALAVVTPIVAWVATESGEELEEALRAKGYPPDRLQQISEHAEYGDMLFWFALGLGVAALLLVLSTSRFVAGRNLPRWLPVVLTVVVAVLAVFALVYVYWTGDSGAKMVWDGVV</sequence>
<name>A0A1C5A2I3_9ACTN</name>
<feature type="transmembrane region" description="Helical" evidence="1">
    <location>
        <begin position="124"/>
        <end position="146"/>
    </location>
</feature>
<keyword evidence="1" id="KW-1133">Transmembrane helix</keyword>
<keyword evidence="1" id="KW-0812">Transmembrane</keyword>
<proteinExistence type="predicted"/>
<evidence type="ECO:0000313" key="4">
    <source>
        <dbReference type="Proteomes" id="UP000198551"/>
    </source>
</evidence>